<dbReference type="Proteomes" id="UP000238563">
    <property type="component" value="Unassembled WGS sequence"/>
</dbReference>
<sequence>MTTTKHLPLIIVAVLLAGCGNIQGQLDREKISSLHYDTVECPALIAQKNAAMSQISQLTNGAGYREPSVITGFGPILPDYRTANQKKAGALQGQVDSMTRSIARRKCTG</sequence>
<name>A0A2S9JDI3_9HYPH</name>
<dbReference type="PROSITE" id="PS51257">
    <property type="entry name" value="PROKAR_LIPOPROTEIN"/>
    <property type="match status" value="1"/>
</dbReference>
<comment type="caution">
    <text evidence="1">The sequence shown here is derived from an EMBL/GenBank/DDBJ whole genome shotgun (WGS) entry which is preliminary data.</text>
</comment>
<keyword evidence="2" id="KW-1185">Reference proteome</keyword>
<protein>
    <recommendedName>
        <fullName evidence="3">Lipoprotein</fullName>
    </recommendedName>
</protein>
<dbReference type="RefSeq" id="WP_105735672.1">
    <property type="nucleotide sequence ID" value="NZ_PVBT01000006.1"/>
</dbReference>
<accession>A0A2S9JDI3</accession>
<gene>
    <name evidence="1" type="ORF">C5750_19070</name>
</gene>
<reference evidence="1 2" key="1">
    <citation type="submission" date="2018-02" db="EMBL/GenBank/DDBJ databases">
        <title>The draft genome of Phyllobacterium myrsinacearum DSM5892.</title>
        <authorList>
            <person name="Li L."/>
            <person name="Liu L."/>
            <person name="Zhang X."/>
            <person name="Wang T."/>
        </authorList>
    </citation>
    <scope>NUCLEOTIDE SEQUENCE [LARGE SCALE GENOMIC DNA]</scope>
    <source>
        <strain evidence="1 2">DSM 5892</strain>
    </source>
</reference>
<dbReference type="OrthoDB" id="8092208at2"/>
<dbReference type="AlphaFoldDB" id="A0A2S9JDI3"/>
<proteinExistence type="predicted"/>
<evidence type="ECO:0008006" key="3">
    <source>
        <dbReference type="Google" id="ProtNLM"/>
    </source>
</evidence>
<evidence type="ECO:0000313" key="1">
    <source>
        <dbReference type="EMBL" id="PRD50953.1"/>
    </source>
</evidence>
<evidence type="ECO:0000313" key="2">
    <source>
        <dbReference type="Proteomes" id="UP000238563"/>
    </source>
</evidence>
<organism evidence="1 2">
    <name type="scientific">Phyllobacterium myrsinacearum</name>
    <dbReference type="NCBI Taxonomy" id="28101"/>
    <lineage>
        <taxon>Bacteria</taxon>
        <taxon>Pseudomonadati</taxon>
        <taxon>Pseudomonadota</taxon>
        <taxon>Alphaproteobacteria</taxon>
        <taxon>Hyphomicrobiales</taxon>
        <taxon>Phyllobacteriaceae</taxon>
        <taxon>Phyllobacterium</taxon>
    </lineage>
</organism>
<dbReference type="EMBL" id="PVBT01000006">
    <property type="protein sequence ID" value="PRD50953.1"/>
    <property type="molecule type" value="Genomic_DNA"/>
</dbReference>